<evidence type="ECO:0000313" key="2">
    <source>
        <dbReference type="Proteomes" id="UP000006997"/>
    </source>
</evidence>
<dbReference type="HOGENOM" id="CLU_3380371_0_0_9"/>
<dbReference type="AlphaFoldDB" id="J8E9V5"/>
<proteinExistence type="predicted"/>
<reference evidence="1 2" key="1">
    <citation type="submission" date="2012-04" db="EMBL/GenBank/DDBJ databases">
        <title>The Genome Sequence of Bacillus cereus MC67.</title>
        <authorList>
            <consortium name="The Broad Institute Genome Sequencing Platform"/>
            <consortium name="The Broad Institute Genome Sequencing Center for Infectious Disease"/>
            <person name="Feldgarden M."/>
            <person name="Van der Auwera G.A."/>
            <person name="Mahillon J."/>
            <person name="Duprez V."/>
            <person name="Timmery S."/>
            <person name="Mattelet C."/>
            <person name="Dierick K."/>
            <person name="Sun M."/>
            <person name="Yu Z."/>
            <person name="Zhu L."/>
            <person name="Hu X."/>
            <person name="Shank E.B."/>
            <person name="Swiecicka I."/>
            <person name="Hansen B.M."/>
            <person name="Andrup L."/>
            <person name="Young S.K."/>
            <person name="Zeng Q."/>
            <person name="Gargeya S."/>
            <person name="Fitzgerald M."/>
            <person name="Haas B."/>
            <person name="Abouelleil A."/>
            <person name="Alvarado L."/>
            <person name="Arachchi H.M."/>
            <person name="Berlin A."/>
            <person name="Chapman S.B."/>
            <person name="Goldberg J."/>
            <person name="Griggs A."/>
            <person name="Gujja S."/>
            <person name="Hansen M."/>
            <person name="Howarth C."/>
            <person name="Imamovic A."/>
            <person name="Larimer J."/>
            <person name="McCowen C."/>
            <person name="Montmayeur A."/>
            <person name="Murphy C."/>
            <person name="Neiman D."/>
            <person name="Pearson M."/>
            <person name="Priest M."/>
            <person name="Roberts A."/>
            <person name="Saif S."/>
            <person name="Shea T."/>
            <person name="Sisk P."/>
            <person name="Sykes S."/>
            <person name="Wortman J."/>
            <person name="Nusbaum C."/>
            <person name="Birren B."/>
        </authorList>
    </citation>
    <scope>NUCLEOTIDE SEQUENCE [LARGE SCALE GENOMIC DNA]</scope>
    <source>
        <strain evidence="1 2">MC67</strain>
    </source>
</reference>
<protein>
    <submittedName>
        <fullName evidence="1">Uncharacterized protein</fullName>
    </submittedName>
</protein>
<comment type="caution">
    <text evidence="1">The sequence shown here is derived from an EMBL/GenBank/DDBJ whole genome shotgun (WGS) entry which is preliminary data.</text>
</comment>
<evidence type="ECO:0000313" key="1">
    <source>
        <dbReference type="EMBL" id="EJQ93776.1"/>
    </source>
</evidence>
<dbReference type="EMBL" id="AHEN01000050">
    <property type="protein sequence ID" value="EJQ93776.1"/>
    <property type="molecule type" value="Genomic_DNA"/>
</dbReference>
<organism evidence="1 2">
    <name type="scientific">Bacillus cereus MC67</name>
    <dbReference type="NCBI Taxonomy" id="1053219"/>
    <lineage>
        <taxon>Bacteria</taxon>
        <taxon>Bacillati</taxon>
        <taxon>Bacillota</taxon>
        <taxon>Bacilli</taxon>
        <taxon>Bacillales</taxon>
        <taxon>Bacillaceae</taxon>
        <taxon>Bacillus</taxon>
        <taxon>Bacillus cereus group</taxon>
    </lineage>
</organism>
<sequence length="33" mass="3962">MNKKAHLINVQPIRTKEQLHYMPIMLRKVNTSK</sequence>
<gene>
    <name evidence="1" type="ORF">II3_05197</name>
</gene>
<name>J8E9V5_BACCE</name>
<accession>J8E9V5</accession>
<dbReference type="Proteomes" id="UP000006997">
    <property type="component" value="Unassembled WGS sequence"/>
</dbReference>